<dbReference type="Pfam" id="PF05186">
    <property type="entry name" value="Dpy-30"/>
    <property type="match status" value="1"/>
</dbReference>
<proteinExistence type="inferred from homology"/>
<dbReference type="InterPro" id="IPR049630">
    <property type="entry name" value="DYDC-like_DD"/>
</dbReference>
<dbReference type="PANTHER" id="PTHR23356">
    <property type="entry name" value="DPY30-RELATED"/>
    <property type="match status" value="1"/>
</dbReference>
<organism evidence="3 4">
    <name type="scientific">Lasius platythorax</name>
    <dbReference type="NCBI Taxonomy" id="488582"/>
    <lineage>
        <taxon>Eukaryota</taxon>
        <taxon>Metazoa</taxon>
        <taxon>Ecdysozoa</taxon>
        <taxon>Arthropoda</taxon>
        <taxon>Hexapoda</taxon>
        <taxon>Insecta</taxon>
        <taxon>Pterygota</taxon>
        <taxon>Neoptera</taxon>
        <taxon>Endopterygota</taxon>
        <taxon>Hymenoptera</taxon>
        <taxon>Apocrita</taxon>
        <taxon>Aculeata</taxon>
        <taxon>Formicoidea</taxon>
        <taxon>Formicidae</taxon>
        <taxon>Formicinae</taxon>
        <taxon>Lasius</taxon>
        <taxon>Lasius</taxon>
    </lineage>
</organism>
<evidence type="ECO:0000256" key="1">
    <source>
        <dbReference type="ARBA" id="ARBA00010849"/>
    </source>
</evidence>
<dbReference type="Proteomes" id="UP001497644">
    <property type="component" value="Chromosome 4"/>
</dbReference>
<evidence type="ECO:0000313" key="4">
    <source>
        <dbReference type="Proteomes" id="UP001497644"/>
    </source>
</evidence>
<evidence type="ECO:0000313" key="3">
    <source>
        <dbReference type="EMBL" id="CAL1682628.1"/>
    </source>
</evidence>
<dbReference type="GO" id="GO:0048188">
    <property type="term" value="C:Set1C/COMPASS complex"/>
    <property type="evidence" value="ECO:0007669"/>
    <property type="project" value="InterPro"/>
</dbReference>
<reference evidence="3" key="1">
    <citation type="submission" date="2024-04" db="EMBL/GenBank/DDBJ databases">
        <authorList>
            <consortium name="Molecular Ecology Group"/>
        </authorList>
    </citation>
    <scope>NUCLEOTIDE SEQUENCE</scope>
</reference>
<dbReference type="Gene3D" id="1.20.890.10">
    <property type="entry name" value="cAMP-dependent protein kinase regulatory subunit, dimerization-anchoring domain"/>
    <property type="match status" value="1"/>
</dbReference>
<dbReference type="CDD" id="cd22966">
    <property type="entry name" value="DD_DYDC-like"/>
    <property type="match status" value="1"/>
</dbReference>
<name>A0AAV2NQS4_9HYME</name>
<comment type="similarity">
    <text evidence="1">Belongs to the dpy-30 family.</text>
</comment>
<sequence>MEISDDTVLEEQSEEDVHEQDEEEQLEERSIEEIEVIKEVKETEKSERDDEIDKSIATFLREKDLSENLIKTLINTGLTDEHVRLLKALNLNDDDIDNLRDLWRTKIEVSKSSDSIINSSTPDDSSSDGRAHLSPNSVYLRKVLSKPLIQALCEIVAKKPADPVEYLGHWLLHFKICEERIMQQKERELELLINREKLKLKEVEDKQDLPIEQKEVEISSEDENHLNYDDT</sequence>
<feature type="region of interest" description="Disordered" evidence="2">
    <location>
        <begin position="211"/>
        <end position="231"/>
    </location>
</feature>
<dbReference type="EMBL" id="OZ034827">
    <property type="protein sequence ID" value="CAL1682628.1"/>
    <property type="molecule type" value="Genomic_DNA"/>
</dbReference>
<gene>
    <name evidence="3" type="ORF">LPLAT_LOCUS8521</name>
</gene>
<keyword evidence="4" id="KW-1185">Reference proteome</keyword>
<evidence type="ECO:0008006" key="5">
    <source>
        <dbReference type="Google" id="ProtNLM"/>
    </source>
</evidence>
<accession>A0AAV2NQS4</accession>
<feature type="compositionally biased region" description="Acidic residues" evidence="2">
    <location>
        <begin position="1"/>
        <end position="26"/>
    </location>
</feature>
<evidence type="ECO:0000256" key="2">
    <source>
        <dbReference type="SAM" id="MobiDB-lite"/>
    </source>
</evidence>
<protein>
    <recommendedName>
        <fullName evidence="5">DPY30 domain-containing protein 2</fullName>
    </recommendedName>
</protein>
<dbReference type="InterPro" id="IPR037856">
    <property type="entry name" value="Sdc1/DPY30"/>
</dbReference>
<feature type="region of interest" description="Disordered" evidence="2">
    <location>
        <begin position="1"/>
        <end position="32"/>
    </location>
</feature>
<dbReference type="InterPro" id="IPR007858">
    <property type="entry name" value="Dpy-30_motif"/>
</dbReference>
<dbReference type="PANTHER" id="PTHR23356:SF16">
    <property type="entry name" value="DPY30 DOMAIN CONTAINING 2"/>
    <property type="match status" value="1"/>
</dbReference>
<dbReference type="AlphaFoldDB" id="A0AAV2NQS4"/>